<gene>
    <name evidence="2" type="ORF">PV04_03587</name>
</gene>
<keyword evidence="3" id="KW-1185">Reference proteome</keyword>
<feature type="region of interest" description="Disordered" evidence="1">
    <location>
        <begin position="1"/>
        <end position="123"/>
    </location>
</feature>
<sequence>MPRRKSGTSKKGTPIAGKSHKRQLSETSPAATPGSRVSKRIKESVDKEQRTGKATPTKSKYFQEVESEDDGVDDVADDESGYEDEDVAAEEPSSDDSVDEDDDDSEQEVKKRRTKGKKATKGAGGLGAVVNAVMEKGKELWRPGVKTGLGPGKQVFIEKPKPRGDGGIKYLPGTVHPNTMAFLKDLKANNDREWLKSKRLAKYLASDCHTGQRAIECLAEAAEDTLVLTTGCTVHDPDYRQSWKDWESFVEALTEKITEIDDTIPELPPKDLVFRIYRDIRFSSDPTPYKPHFSAAWSRTGRKGPYACYYVQIQPGGNSFVGSGLWMPEARPLALLRQNIDRKAKKLRQVLIEPQMRKRILGVDSNDEKKAIKAFADQNKENALKTKPKGYEADNPNIELLRLRNFTLGKRVPDEKVVGEQGLHTILELISVMVPFVTYLNSVVMPDEDESSSDDSDGATE</sequence>
<protein>
    <recommendedName>
        <fullName evidence="4">TIGR02453 family protein</fullName>
    </recommendedName>
</protein>
<name>A0A0D2GGM5_9EURO</name>
<dbReference type="EMBL" id="KN846957">
    <property type="protein sequence ID" value="KIW71414.1"/>
    <property type="molecule type" value="Genomic_DNA"/>
</dbReference>
<dbReference type="Proteomes" id="UP000054266">
    <property type="component" value="Unassembled WGS sequence"/>
</dbReference>
<dbReference type="NCBIfam" id="TIGR02453">
    <property type="entry name" value="TIGR02453 family protein"/>
    <property type="match status" value="1"/>
</dbReference>
<accession>A0A0D2GGM5</accession>
<dbReference type="STRING" id="5601.A0A0D2GGM5"/>
<reference evidence="2 3" key="1">
    <citation type="submission" date="2015-01" db="EMBL/GenBank/DDBJ databases">
        <title>The Genome Sequence of Capronia semiimmersa CBS27337.</title>
        <authorList>
            <consortium name="The Broad Institute Genomics Platform"/>
            <person name="Cuomo C."/>
            <person name="de Hoog S."/>
            <person name="Gorbushina A."/>
            <person name="Stielow B."/>
            <person name="Teixiera M."/>
            <person name="Abouelleil A."/>
            <person name="Chapman S.B."/>
            <person name="Priest M."/>
            <person name="Young S.K."/>
            <person name="Wortman J."/>
            <person name="Nusbaum C."/>
            <person name="Birren B."/>
        </authorList>
    </citation>
    <scope>NUCLEOTIDE SEQUENCE [LARGE SCALE GENOMIC DNA]</scope>
    <source>
        <strain evidence="2 3">CBS 27337</strain>
    </source>
</reference>
<evidence type="ECO:0000256" key="1">
    <source>
        <dbReference type="SAM" id="MobiDB-lite"/>
    </source>
</evidence>
<evidence type="ECO:0000313" key="2">
    <source>
        <dbReference type="EMBL" id="KIW71414.1"/>
    </source>
</evidence>
<dbReference type="PANTHER" id="PTHR36452:SF1">
    <property type="entry name" value="DUF2461 DOMAIN-CONTAINING PROTEIN"/>
    <property type="match status" value="1"/>
</dbReference>
<dbReference type="AlphaFoldDB" id="A0A0D2GGM5"/>
<organism evidence="2 3">
    <name type="scientific">Phialophora macrospora</name>
    <dbReference type="NCBI Taxonomy" id="1851006"/>
    <lineage>
        <taxon>Eukaryota</taxon>
        <taxon>Fungi</taxon>
        <taxon>Dikarya</taxon>
        <taxon>Ascomycota</taxon>
        <taxon>Pezizomycotina</taxon>
        <taxon>Eurotiomycetes</taxon>
        <taxon>Chaetothyriomycetidae</taxon>
        <taxon>Chaetothyriales</taxon>
        <taxon>Herpotrichiellaceae</taxon>
        <taxon>Phialophora</taxon>
    </lineage>
</organism>
<dbReference type="InterPro" id="IPR012808">
    <property type="entry name" value="CHP02453"/>
</dbReference>
<dbReference type="PANTHER" id="PTHR36452">
    <property type="entry name" value="CHROMOSOME 12, WHOLE GENOME SHOTGUN SEQUENCE"/>
    <property type="match status" value="1"/>
</dbReference>
<feature type="compositionally biased region" description="Acidic residues" evidence="1">
    <location>
        <begin position="65"/>
        <end position="106"/>
    </location>
</feature>
<feature type="compositionally biased region" description="Basic and acidic residues" evidence="1">
    <location>
        <begin position="40"/>
        <end position="51"/>
    </location>
</feature>
<evidence type="ECO:0008006" key="4">
    <source>
        <dbReference type="Google" id="ProtNLM"/>
    </source>
</evidence>
<dbReference type="Pfam" id="PF09365">
    <property type="entry name" value="DUF2461"/>
    <property type="match status" value="1"/>
</dbReference>
<feature type="compositionally biased region" description="Basic residues" evidence="1">
    <location>
        <begin position="110"/>
        <end position="120"/>
    </location>
</feature>
<evidence type="ECO:0000313" key="3">
    <source>
        <dbReference type="Proteomes" id="UP000054266"/>
    </source>
</evidence>
<proteinExistence type="predicted"/>